<feature type="transmembrane region" description="Helical" evidence="7">
    <location>
        <begin position="350"/>
        <end position="367"/>
    </location>
</feature>
<feature type="transmembrane region" description="Helical" evidence="7">
    <location>
        <begin position="288"/>
        <end position="306"/>
    </location>
</feature>
<evidence type="ECO:0000256" key="4">
    <source>
        <dbReference type="ARBA" id="ARBA00022989"/>
    </source>
</evidence>
<keyword evidence="4 7" id="KW-1133">Transmembrane helix</keyword>
<feature type="transmembrane region" description="Helical" evidence="7">
    <location>
        <begin position="327"/>
        <end position="344"/>
    </location>
</feature>
<dbReference type="InterPro" id="IPR013320">
    <property type="entry name" value="ConA-like_dom_sf"/>
</dbReference>
<evidence type="ECO:0000256" key="2">
    <source>
        <dbReference type="ARBA" id="ARBA00022692"/>
    </source>
</evidence>
<sequence>MSVKLFCRLAVLFASINNAFKISNTHSLNHPINSNVNTKNFEYGGSTVITSDFLRLTTLSKGTLGWLKAPKPLHSDVVEVQLEIRISGPNKFHGGDGIAMHFFDAEDNSSSFRSHYQKKDLFGVDPSRKGFSVVLKTNEKNYNQIIYVDDNMEQDREDNSKKENKKSKRRSSCAVNIRNQDNLKLIVRLFRDNVYVYKVIKRPGHKRGNTEFCLDAHLSRKFDHKPVLGVSATTSEKTDNIDVYSLQVRYKEPSRAQGTENVEKFLERARKNFPRKALRLPKNRIKRMFWFAAVISGMLLFLETVWELSLLQHVVNDKLVPKETLNLINLAVPYTNYVMIGLFVYTLLSFRILMAIFLAPIFAFKVYRLTNKKNKLKSDEFDYTKNFNGYSIMQCASVVAYAFYVMLAVGKLVSF</sequence>
<protein>
    <recommendedName>
        <fullName evidence="9">L-type lectin-like domain-containing protein</fullName>
    </recommendedName>
</protein>
<dbReference type="PANTHER" id="PTHR12223">
    <property type="entry name" value="VESICULAR MANNOSE-BINDING LECTIN"/>
    <property type="match status" value="1"/>
</dbReference>
<dbReference type="EMBL" id="JBDODL010000092">
    <property type="protein sequence ID" value="MES1918605.1"/>
    <property type="molecule type" value="Genomic_DNA"/>
</dbReference>
<feature type="compositionally biased region" description="Basic and acidic residues" evidence="6">
    <location>
        <begin position="153"/>
        <end position="162"/>
    </location>
</feature>
<feature type="transmembrane region" description="Helical" evidence="7">
    <location>
        <begin position="387"/>
        <end position="409"/>
    </location>
</feature>
<feature type="region of interest" description="Disordered" evidence="6">
    <location>
        <begin position="151"/>
        <end position="172"/>
    </location>
</feature>
<keyword evidence="2 7" id="KW-0812">Transmembrane</keyword>
<feature type="domain" description="L-type lectin-like" evidence="9">
    <location>
        <begin position="20"/>
        <end position="251"/>
    </location>
</feature>
<keyword evidence="3 8" id="KW-0732">Signal</keyword>
<dbReference type="PROSITE" id="PS51328">
    <property type="entry name" value="L_LECTIN_LIKE"/>
    <property type="match status" value="1"/>
</dbReference>
<evidence type="ECO:0000313" key="10">
    <source>
        <dbReference type="EMBL" id="MES1918605.1"/>
    </source>
</evidence>
<keyword evidence="11" id="KW-1185">Reference proteome</keyword>
<accession>A0ABV2AFY5</accession>
<dbReference type="InterPro" id="IPR051136">
    <property type="entry name" value="Intracellular_Lectin-GPT"/>
</dbReference>
<evidence type="ECO:0000259" key="9">
    <source>
        <dbReference type="PROSITE" id="PS51328"/>
    </source>
</evidence>
<dbReference type="SUPFAM" id="SSF49899">
    <property type="entry name" value="Concanavalin A-like lectins/glucanases"/>
    <property type="match status" value="1"/>
</dbReference>
<dbReference type="Pfam" id="PF03388">
    <property type="entry name" value="Lectin_leg-like"/>
    <property type="match status" value="1"/>
</dbReference>
<proteinExistence type="predicted"/>
<comment type="caution">
    <text evidence="10">The sequence shown here is derived from an EMBL/GenBank/DDBJ whole genome shotgun (WGS) entry which is preliminary data.</text>
</comment>
<evidence type="ECO:0000256" key="5">
    <source>
        <dbReference type="ARBA" id="ARBA00023136"/>
    </source>
</evidence>
<evidence type="ECO:0000256" key="7">
    <source>
        <dbReference type="SAM" id="Phobius"/>
    </source>
</evidence>
<gene>
    <name evidence="10" type="ORF">MHBO_000549</name>
</gene>
<dbReference type="PANTHER" id="PTHR12223:SF28">
    <property type="entry name" value="LECTIN, MANNOSE BINDING 1 LIKE"/>
    <property type="match status" value="1"/>
</dbReference>
<keyword evidence="5 7" id="KW-0472">Membrane</keyword>
<feature type="chain" id="PRO_5045767724" description="L-type lectin-like domain-containing protein" evidence="8">
    <location>
        <begin position="20"/>
        <end position="415"/>
    </location>
</feature>
<dbReference type="InterPro" id="IPR005052">
    <property type="entry name" value="Lectin_leg"/>
</dbReference>
<name>A0ABV2AFY5_9EUKA</name>
<dbReference type="Proteomes" id="UP001439008">
    <property type="component" value="Unassembled WGS sequence"/>
</dbReference>
<evidence type="ECO:0000256" key="8">
    <source>
        <dbReference type="SAM" id="SignalP"/>
    </source>
</evidence>
<evidence type="ECO:0000313" key="11">
    <source>
        <dbReference type="Proteomes" id="UP001439008"/>
    </source>
</evidence>
<evidence type="ECO:0000256" key="3">
    <source>
        <dbReference type="ARBA" id="ARBA00022729"/>
    </source>
</evidence>
<organism evidence="10 11">
    <name type="scientific">Bonamia ostreae</name>
    <dbReference type="NCBI Taxonomy" id="126728"/>
    <lineage>
        <taxon>Eukaryota</taxon>
        <taxon>Sar</taxon>
        <taxon>Rhizaria</taxon>
        <taxon>Endomyxa</taxon>
        <taxon>Ascetosporea</taxon>
        <taxon>Haplosporida</taxon>
        <taxon>Bonamia</taxon>
    </lineage>
</organism>
<dbReference type="Gene3D" id="2.60.120.200">
    <property type="match status" value="1"/>
</dbReference>
<evidence type="ECO:0000256" key="6">
    <source>
        <dbReference type="SAM" id="MobiDB-lite"/>
    </source>
</evidence>
<feature type="signal peptide" evidence="8">
    <location>
        <begin position="1"/>
        <end position="19"/>
    </location>
</feature>
<reference evidence="10 11" key="1">
    <citation type="journal article" date="2024" name="BMC Biol.">
        <title>Comparative genomics of Ascetosporea gives new insight into the evolutionary basis for animal parasitism in Rhizaria.</title>
        <authorList>
            <person name="Hiltunen Thoren M."/>
            <person name="Onut-Brannstrom I."/>
            <person name="Alfjorden A."/>
            <person name="Peckova H."/>
            <person name="Swords F."/>
            <person name="Hooper C."/>
            <person name="Holzer A.S."/>
            <person name="Bass D."/>
            <person name="Burki F."/>
        </authorList>
    </citation>
    <scope>NUCLEOTIDE SEQUENCE [LARGE SCALE GENOMIC DNA]</scope>
    <source>
        <strain evidence="10">20-A016</strain>
    </source>
</reference>
<comment type="subcellular location">
    <subcellularLocation>
        <location evidence="1">Membrane</location>
        <topology evidence="1">Single-pass type I membrane protein</topology>
    </subcellularLocation>
</comment>
<evidence type="ECO:0000256" key="1">
    <source>
        <dbReference type="ARBA" id="ARBA00004479"/>
    </source>
</evidence>